<comment type="catalytic activity">
    <reaction evidence="7">
        <text>ITP + H2O = IMP + diphosphate + H(+)</text>
        <dbReference type="Rhea" id="RHEA:29399"/>
        <dbReference type="ChEBI" id="CHEBI:15377"/>
        <dbReference type="ChEBI" id="CHEBI:15378"/>
        <dbReference type="ChEBI" id="CHEBI:33019"/>
        <dbReference type="ChEBI" id="CHEBI:58053"/>
        <dbReference type="ChEBI" id="CHEBI:61402"/>
        <dbReference type="EC" id="3.6.1.66"/>
    </reaction>
</comment>
<comment type="caution">
    <text evidence="7">Lacks conserved residue(s) required for the propagation of feature annotation.</text>
</comment>
<dbReference type="Proteomes" id="UP001575105">
    <property type="component" value="Unassembled WGS sequence"/>
</dbReference>
<feature type="binding site" evidence="7">
    <location>
        <position position="88"/>
    </location>
    <ligand>
        <name>Mg(2+)</name>
        <dbReference type="ChEBI" id="CHEBI:18420"/>
    </ligand>
</feature>
<dbReference type="RefSeq" id="WP_425345295.1">
    <property type="nucleotide sequence ID" value="NZ_JBGUBD010000004.1"/>
</dbReference>
<comment type="catalytic activity">
    <reaction evidence="7">
        <text>XTP + H2O = XMP + diphosphate + H(+)</text>
        <dbReference type="Rhea" id="RHEA:28610"/>
        <dbReference type="ChEBI" id="CHEBI:15377"/>
        <dbReference type="ChEBI" id="CHEBI:15378"/>
        <dbReference type="ChEBI" id="CHEBI:33019"/>
        <dbReference type="ChEBI" id="CHEBI:57464"/>
        <dbReference type="ChEBI" id="CHEBI:61314"/>
        <dbReference type="EC" id="3.6.1.66"/>
    </reaction>
</comment>
<evidence type="ECO:0000256" key="2">
    <source>
        <dbReference type="ARBA" id="ARBA00022723"/>
    </source>
</evidence>
<name>A0ABV4U5S8_9BACT</name>
<dbReference type="HAMAP" id="MF_01405">
    <property type="entry name" value="Non_canon_purine_NTPase"/>
    <property type="match status" value="1"/>
</dbReference>
<keyword evidence="3 7" id="KW-0547">Nucleotide-binding</keyword>
<dbReference type="PANTHER" id="PTHR11067">
    <property type="entry name" value="INOSINE TRIPHOSPHATE PYROPHOSPHATASE/HAM1 PROTEIN"/>
    <property type="match status" value="1"/>
</dbReference>
<evidence type="ECO:0000256" key="5">
    <source>
        <dbReference type="ARBA" id="ARBA00022842"/>
    </source>
</evidence>
<feature type="binding site" evidence="7">
    <location>
        <begin position="236"/>
        <end position="237"/>
    </location>
    <ligand>
        <name>substrate</name>
    </ligand>
</feature>
<sequence>MNESDRRILLATGNPHKLDELQAIFDACGGKPGGGDGGGGRGVRLTSLQALDVQIVEPVEDGDTFEANAIKKARHYASATGMLCMADDSGLEVDALNGEPGVLSARYSGATGERGEVDLANNRRLLKRLGNTPPAERTARFVCTIAMVAPATLAEERWLAEVLQQLDPSEGDGRLLAMVRGTIEGRILLPSEAADRDEPERGRGANGFGYDPLFLVPELGCTTAELPASQKNRISHRGNAARAMYEKLLGLGLV</sequence>
<evidence type="ECO:0000256" key="3">
    <source>
        <dbReference type="ARBA" id="ARBA00022741"/>
    </source>
</evidence>
<feature type="binding site" evidence="7">
    <location>
        <position position="231"/>
    </location>
    <ligand>
        <name>substrate</name>
    </ligand>
</feature>
<evidence type="ECO:0000313" key="8">
    <source>
        <dbReference type="EMBL" id="MFA9478169.1"/>
    </source>
</evidence>
<organism evidence="8 9">
    <name type="scientific">Natronomicrosphaera hydrolytica</name>
    <dbReference type="NCBI Taxonomy" id="3242702"/>
    <lineage>
        <taxon>Bacteria</taxon>
        <taxon>Pseudomonadati</taxon>
        <taxon>Planctomycetota</taxon>
        <taxon>Phycisphaerae</taxon>
        <taxon>Phycisphaerales</taxon>
        <taxon>Phycisphaeraceae</taxon>
        <taxon>Natronomicrosphaera</taxon>
    </lineage>
</organism>
<protein>
    <recommendedName>
        <fullName evidence="7">dITP/XTP pyrophosphatase</fullName>
        <ecNumber evidence="7">3.6.1.66</ecNumber>
    </recommendedName>
    <alternativeName>
        <fullName evidence="7">Non-canonical purine NTP pyrophosphatase</fullName>
    </alternativeName>
    <alternativeName>
        <fullName evidence="7">Non-standard purine NTP pyrophosphatase</fullName>
    </alternativeName>
    <alternativeName>
        <fullName evidence="7">Nucleoside-triphosphate diphosphatase</fullName>
    </alternativeName>
    <alternativeName>
        <fullName evidence="7">Nucleoside-triphosphate pyrophosphatase</fullName>
        <shortName evidence="7">NTPase</shortName>
    </alternativeName>
</protein>
<accession>A0ABV4U5S8</accession>
<dbReference type="Gene3D" id="3.90.950.10">
    <property type="match status" value="1"/>
</dbReference>
<dbReference type="InterPro" id="IPR020922">
    <property type="entry name" value="dITP/XTP_pyrophosphatase"/>
</dbReference>
<feature type="active site" description="Proton acceptor" evidence="7">
    <location>
        <position position="88"/>
    </location>
</feature>
<reference evidence="8 9" key="1">
    <citation type="submission" date="2024-08" db="EMBL/GenBank/DDBJ databases">
        <title>Whole-genome sequencing of halo(alkali)philic microorganisms from hypersaline lakes.</title>
        <authorList>
            <person name="Sorokin D.Y."/>
            <person name="Merkel A.Y."/>
            <person name="Messina E."/>
            <person name="Yakimov M."/>
        </authorList>
    </citation>
    <scope>NUCLEOTIDE SEQUENCE [LARGE SCALE GENOMIC DNA]</scope>
    <source>
        <strain evidence="8 9">AB-hyl4</strain>
    </source>
</reference>
<evidence type="ECO:0000313" key="9">
    <source>
        <dbReference type="Proteomes" id="UP001575105"/>
    </source>
</evidence>
<dbReference type="CDD" id="cd00515">
    <property type="entry name" value="HAM1"/>
    <property type="match status" value="1"/>
</dbReference>
<gene>
    <name evidence="8" type="ORF">ACERK3_07655</name>
</gene>
<dbReference type="InterPro" id="IPR029001">
    <property type="entry name" value="ITPase-like_fam"/>
</dbReference>
<comment type="similarity">
    <text evidence="1 7">Belongs to the HAM1 NTPase family.</text>
</comment>
<dbReference type="PANTHER" id="PTHR11067:SF9">
    <property type="entry name" value="INOSINE TRIPHOSPHATE PYROPHOSPHATASE"/>
    <property type="match status" value="1"/>
</dbReference>
<comment type="function">
    <text evidence="7">Pyrophosphatase that catalyzes the hydrolysis of nucleoside triphosphates to their monophosphate derivatives, with a high preference for the non-canonical purine nucleotides XTP (xanthosine triphosphate), dITP (deoxyinosine triphosphate) and ITP. Seems to function as a house-cleaning enzyme that removes non-canonical purine nucleotides from the nucleotide pool, thus preventing their incorporation into DNA/RNA and avoiding chromosomal lesions.</text>
</comment>
<evidence type="ECO:0000256" key="1">
    <source>
        <dbReference type="ARBA" id="ARBA00008023"/>
    </source>
</evidence>
<dbReference type="EMBL" id="JBGUBD010000004">
    <property type="protein sequence ID" value="MFA9478169.1"/>
    <property type="molecule type" value="Genomic_DNA"/>
</dbReference>
<keyword evidence="9" id="KW-1185">Reference proteome</keyword>
<keyword evidence="6 7" id="KW-0546">Nucleotide metabolism</keyword>
<keyword evidence="4 7" id="KW-0378">Hydrolase</keyword>
<comment type="cofactor">
    <cofactor evidence="7">
        <name>Mg(2+)</name>
        <dbReference type="ChEBI" id="CHEBI:18420"/>
    </cofactor>
    <text evidence="7">Binds 1 Mg(2+) ion per subunit.</text>
</comment>
<proteinExistence type="inferred from homology"/>
<dbReference type="Pfam" id="PF01725">
    <property type="entry name" value="Ham1p_like"/>
    <property type="match status" value="1"/>
</dbReference>
<dbReference type="GO" id="GO:0016787">
    <property type="term" value="F:hydrolase activity"/>
    <property type="evidence" value="ECO:0007669"/>
    <property type="project" value="UniProtKB-KW"/>
</dbReference>
<comment type="caution">
    <text evidence="8">The sequence shown here is derived from an EMBL/GenBank/DDBJ whole genome shotgun (WGS) entry which is preliminary data.</text>
</comment>
<comment type="subunit">
    <text evidence="7">Homodimer.</text>
</comment>
<keyword evidence="5 7" id="KW-0460">Magnesium</keyword>
<keyword evidence="2 7" id="KW-0479">Metal-binding</keyword>
<feature type="binding site" evidence="7">
    <location>
        <begin position="208"/>
        <end position="211"/>
    </location>
    <ligand>
        <name>substrate</name>
    </ligand>
</feature>
<evidence type="ECO:0000256" key="4">
    <source>
        <dbReference type="ARBA" id="ARBA00022801"/>
    </source>
</evidence>
<dbReference type="EC" id="3.6.1.66" evidence="7"/>
<dbReference type="SUPFAM" id="SSF52972">
    <property type="entry name" value="ITPase-like"/>
    <property type="match status" value="1"/>
</dbReference>
<feature type="binding site" evidence="7">
    <location>
        <begin position="12"/>
        <end position="17"/>
    </location>
    <ligand>
        <name>substrate</name>
    </ligand>
</feature>
<dbReference type="InterPro" id="IPR002637">
    <property type="entry name" value="RdgB/HAM1"/>
</dbReference>
<evidence type="ECO:0000256" key="7">
    <source>
        <dbReference type="HAMAP-Rule" id="MF_01405"/>
    </source>
</evidence>
<feature type="binding site" evidence="7">
    <location>
        <position position="89"/>
    </location>
    <ligand>
        <name>substrate</name>
    </ligand>
</feature>
<comment type="catalytic activity">
    <reaction evidence="7">
        <text>dITP + H2O = dIMP + diphosphate + H(+)</text>
        <dbReference type="Rhea" id="RHEA:28342"/>
        <dbReference type="ChEBI" id="CHEBI:15377"/>
        <dbReference type="ChEBI" id="CHEBI:15378"/>
        <dbReference type="ChEBI" id="CHEBI:33019"/>
        <dbReference type="ChEBI" id="CHEBI:61194"/>
        <dbReference type="ChEBI" id="CHEBI:61382"/>
        <dbReference type="EC" id="3.6.1.66"/>
    </reaction>
</comment>
<evidence type="ECO:0000256" key="6">
    <source>
        <dbReference type="ARBA" id="ARBA00023080"/>
    </source>
</evidence>